<dbReference type="PANTHER" id="PTHR46667:SF6">
    <property type="entry name" value="OS01G0185100 PROTEIN"/>
    <property type="match status" value="1"/>
</dbReference>
<reference evidence="1 2" key="1">
    <citation type="journal article" date="2022" name="G3 (Bethesda)">
        <title>Whole-genome sequence and methylome profiling of the almond [Prunus dulcis (Mill.) D.A. Webb] cultivar 'Nonpareil'.</title>
        <authorList>
            <person name="D'Amico-Willman K.M."/>
            <person name="Ouma W.Z."/>
            <person name="Meulia T."/>
            <person name="Sideli G.M."/>
            <person name="Gradziel T.M."/>
            <person name="Fresnedo-Ramirez J."/>
        </authorList>
    </citation>
    <scope>NUCLEOTIDE SEQUENCE [LARGE SCALE GENOMIC DNA]</scope>
    <source>
        <strain evidence="1">Clone GOH B32 T37-40</strain>
    </source>
</reference>
<dbReference type="Gene3D" id="3.40.395.10">
    <property type="entry name" value="Adenoviral Proteinase, Chain A"/>
    <property type="match status" value="1"/>
</dbReference>
<keyword evidence="2" id="KW-1185">Reference proteome</keyword>
<accession>A0AAD4ZF18</accession>
<dbReference type="EMBL" id="JAJFAZ020000002">
    <property type="protein sequence ID" value="KAI5342878.1"/>
    <property type="molecule type" value="Genomic_DNA"/>
</dbReference>
<evidence type="ECO:0000313" key="1">
    <source>
        <dbReference type="EMBL" id="KAI5342878.1"/>
    </source>
</evidence>
<dbReference type="Proteomes" id="UP001054821">
    <property type="component" value="Chromosome 2"/>
</dbReference>
<name>A0AAD4ZF18_PRUDU</name>
<comment type="caution">
    <text evidence="1">The sequence shown here is derived from an EMBL/GenBank/DDBJ whole genome shotgun (WGS) entry which is preliminary data.</text>
</comment>
<sequence length="104" mass="11579">MPQQRDGTSCGIMTFKFIEHLSAGISVDKVDPLKIKYYLLKLAIEGYTSTILRKNGKLSELIGELQPLFNGTGEQSEGLTSLIMPTATLGALGYDYMWWKGLKF</sequence>
<proteinExistence type="predicted"/>
<organism evidence="1 2">
    <name type="scientific">Prunus dulcis</name>
    <name type="common">Almond</name>
    <name type="synonym">Amygdalus dulcis</name>
    <dbReference type="NCBI Taxonomy" id="3755"/>
    <lineage>
        <taxon>Eukaryota</taxon>
        <taxon>Viridiplantae</taxon>
        <taxon>Streptophyta</taxon>
        <taxon>Embryophyta</taxon>
        <taxon>Tracheophyta</taxon>
        <taxon>Spermatophyta</taxon>
        <taxon>Magnoliopsida</taxon>
        <taxon>eudicotyledons</taxon>
        <taxon>Gunneridae</taxon>
        <taxon>Pentapetalae</taxon>
        <taxon>rosids</taxon>
        <taxon>fabids</taxon>
        <taxon>Rosales</taxon>
        <taxon>Rosaceae</taxon>
        <taxon>Amygdaloideae</taxon>
        <taxon>Amygdaleae</taxon>
        <taxon>Prunus</taxon>
    </lineage>
</organism>
<evidence type="ECO:0000313" key="2">
    <source>
        <dbReference type="Proteomes" id="UP001054821"/>
    </source>
</evidence>
<gene>
    <name evidence="1" type="ORF">L3X38_010754</name>
</gene>
<protein>
    <submittedName>
        <fullName evidence="1">Uncharacterized protein</fullName>
    </submittedName>
</protein>
<dbReference type="AlphaFoldDB" id="A0AAD4ZF18"/>
<dbReference type="PANTHER" id="PTHR46667">
    <property type="entry name" value="OS05G0182700 PROTEIN"/>
    <property type="match status" value="1"/>
</dbReference>